<gene>
    <name evidence="3" type="ORF">LIN78_00445</name>
</gene>
<dbReference type="SUPFAM" id="SSF88697">
    <property type="entry name" value="PUA domain-like"/>
    <property type="match status" value="1"/>
</dbReference>
<feature type="domain" description="EVE" evidence="2">
    <location>
        <begin position="4"/>
        <end position="135"/>
    </location>
</feature>
<protein>
    <recommendedName>
        <fullName evidence="1">UPF0310 protein LIN78_00445</fullName>
    </recommendedName>
</protein>
<dbReference type="NCBIfam" id="NF002616">
    <property type="entry name" value="PRK02268.1-2"/>
    <property type="match status" value="1"/>
</dbReference>
<reference evidence="3" key="1">
    <citation type="submission" date="2021-10" db="EMBL/GenBank/DDBJ databases">
        <title>The complete genome sequence of Leeia sp. TBRC 13508.</title>
        <authorList>
            <person name="Charoenyingcharoen P."/>
            <person name="Yukphan P."/>
        </authorList>
    </citation>
    <scope>NUCLEOTIDE SEQUENCE</scope>
    <source>
        <strain evidence="3">TBRC 13508</strain>
    </source>
</reference>
<keyword evidence="4" id="KW-1185">Reference proteome</keyword>
<evidence type="ECO:0000313" key="4">
    <source>
        <dbReference type="Proteomes" id="UP001165395"/>
    </source>
</evidence>
<dbReference type="InterPro" id="IPR015947">
    <property type="entry name" value="PUA-like_sf"/>
</dbReference>
<evidence type="ECO:0000313" key="3">
    <source>
        <dbReference type="EMBL" id="MCB6182024.1"/>
    </source>
</evidence>
<organism evidence="3 4">
    <name type="scientific">Leeia speluncae</name>
    <dbReference type="NCBI Taxonomy" id="2884804"/>
    <lineage>
        <taxon>Bacteria</taxon>
        <taxon>Pseudomonadati</taxon>
        <taxon>Pseudomonadota</taxon>
        <taxon>Betaproteobacteria</taxon>
        <taxon>Neisseriales</taxon>
        <taxon>Leeiaceae</taxon>
        <taxon>Leeia</taxon>
    </lineage>
</organism>
<name>A0ABS8D1F4_9NEIS</name>
<sequence length="161" mass="18329">MSTNYWIGVVSEFHVERGVDGGFAQLCHGKVAALKRMKKGDGLIYYSPKTDLHNGVALQQFTAIGRVVSDIPYQVTMAPDFFPFRHDIEFYPCQKTSILPLIDRLSFIPDKRRWGYPFRFGHIAVPAADFFFIAHAMQADYPNLDANLDYPTQMTPQLPLL</sequence>
<accession>A0ABS8D1F4</accession>
<proteinExistence type="inferred from homology"/>
<dbReference type="InterPro" id="IPR022996">
    <property type="entry name" value="UPF0310"/>
</dbReference>
<dbReference type="EMBL" id="JAJBZT010000001">
    <property type="protein sequence ID" value="MCB6182024.1"/>
    <property type="molecule type" value="Genomic_DNA"/>
</dbReference>
<comment type="similarity">
    <text evidence="1">Belongs to the UPF0310 family.</text>
</comment>
<evidence type="ECO:0000259" key="2">
    <source>
        <dbReference type="Pfam" id="PF01878"/>
    </source>
</evidence>
<dbReference type="Pfam" id="PF01878">
    <property type="entry name" value="EVE"/>
    <property type="match status" value="1"/>
</dbReference>
<dbReference type="HAMAP" id="MF_00771">
    <property type="entry name" value="UPF0310"/>
    <property type="match status" value="1"/>
</dbReference>
<comment type="caution">
    <text evidence="3">The sequence shown here is derived from an EMBL/GenBank/DDBJ whole genome shotgun (WGS) entry which is preliminary data.</text>
</comment>
<dbReference type="CDD" id="cd21132">
    <property type="entry name" value="EVE-like"/>
    <property type="match status" value="1"/>
</dbReference>
<dbReference type="RefSeq" id="WP_227177393.1">
    <property type="nucleotide sequence ID" value="NZ_JAJBZT010000001.1"/>
</dbReference>
<dbReference type="Proteomes" id="UP001165395">
    <property type="component" value="Unassembled WGS sequence"/>
</dbReference>
<dbReference type="Gene3D" id="3.10.590.10">
    <property type="entry name" value="ph1033 like domains"/>
    <property type="match status" value="1"/>
</dbReference>
<dbReference type="InterPro" id="IPR002740">
    <property type="entry name" value="EVE_domain"/>
</dbReference>
<evidence type="ECO:0000256" key="1">
    <source>
        <dbReference type="HAMAP-Rule" id="MF_00771"/>
    </source>
</evidence>